<dbReference type="InterPro" id="IPR005119">
    <property type="entry name" value="LysR_subst-bd"/>
</dbReference>
<dbReference type="InterPro" id="IPR000847">
    <property type="entry name" value="LysR_HTH_N"/>
</dbReference>
<dbReference type="Pfam" id="PF00126">
    <property type="entry name" value="HTH_1"/>
    <property type="match status" value="1"/>
</dbReference>
<evidence type="ECO:0000313" key="7">
    <source>
        <dbReference type="Proteomes" id="UP001589748"/>
    </source>
</evidence>
<dbReference type="RefSeq" id="WP_380137582.1">
    <property type="nucleotide sequence ID" value="NZ_JBHLUI010000008.1"/>
</dbReference>
<dbReference type="InterPro" id="IPR036390">
    <property type="entry name" value="WH_DNA-bd_sf"/>
</dbReference>
<dbReference type="Gene3D" id="3.40.190.10">
    <property type="entry name" value="Periplasmic binding protein-like II"/>
    <property type="match status" value="2"/>
</dbReference>
<feature type="domain" description="HTH lysR-type" evidence="5">
    <location>
        <begin position="1"/>
        <end position="58"/>
    </location>
</feature>
<dbReference type="Gene3D" id="1.10.10.10">
    <property type="entry name" value="Winged helix-like DNA-binding domain superfamily/Winged helix DNA-binding domain"/>
    <property type="match status" value="1"/>
</dbReference>
<reference evidence="6 7" key="1">
    <citation type="submission" date="2024-09" db="EMBL/GenBank/DDBJ databases">
        <authorList>
            <person name="Sun Q."/>
            <person name="Mori K."/>
        </authorList>
    </citation>
    <scope>NUCLEOTIDE SEQUENCE [LARGE SCALE GENOMIC DNA]</scope>
    <source>
        <strain evidence="6 7">TISTR 1856</strain>
    </source>
</reference>
<evidence type="ECO:0000256" key="4">
    <source>
        <dbReference type="ARBA" id="ARBA00023163"/>
    </source>
</evidence>
<dbReference type="PROSITE" id="PS50931">
    <property type="entry name" value="HTH_LYSR"/>
    <property type="match status" value="1"/>
</dbReference>
<evidence type="ECO:0000259" key="5">
    <source>
        <dbReference type="PROSITE" id="PS50931"/>
    </source>
</evidence>
<evidence type="ECO:0000313" key="6">
    <source>
        <dbReference type="EMBL" id="MFB9377982.1"/>
    </source>
</evidence>
<dbReference type="Pfam" id="PF03466">
    <property type="entry name" value="LysR_substrate"/>
    <property type="match status" value="1"/>
</dbReference>
<comment type="caution">
    <text evidence="6">The sequence shown here is derived from an EMBL/GenBank/DDBJ whole genome shotgun (WGS) entry which is preliminary data.</text>
</comment>
<dbReference type="SUPFAM" id="SSF46785">
    <property type="entry name" value="Winged helix' DNA-binding domain"/>
    <property type="match status" value="1"/>
</dbReference>
<evidence type="ECO:0000256" key="2">
    <source>
        <dbReference type="ARBA" id="ARBA00023015"/>
    </source>
</evidence>
<evidence type="ECO:0000256" key="3">
    <source>
        <dbReference type="ARBA" id="ARBA00023125"/>
    </source>
</evidence>
<keyword evidence="7" id="KW-1185">Reference proteome</keyword>
<dbReference type="EMBL" id="JBHMDM010000007">
    <property type="protein sequence ID" value="MFB9377982.1"/>
    <property type="molecule type" value="Genomic_DNA"/>
</dbReference>
<protein>
    <submittedName>
        <fullName evidence="6">LysR family transcriptional regulator</fullName>
    </submittedName>
</protein>
<gene>
    <name evidence="6" type="ORF">ACFFVI_13500</name>
</gene>
<sequence length="304" mass="32401">MEVRHLELLRDLSVRGTLAAVAAATHRTPSALSQQLKNAERELGVALVEPFARGVRLTGAGRVLAEGAPEVLAALERVQARLDAATGEPRGRVSIGTLPSAGEALLPDLLDALRGSAIEVTVDDFDLAEADYAARTLDADVVIAHSLTGDVPAGAEGLVCRVVAREPIDVAVPAGHPLAGRDRLRPDDLVGHRWVGVPEGYPFDTILLAVENLTGHRLDRSIRLRDNSLVEALVARGAGLALLPRFTTRPRDGVVLKELRGVRARRSVVTLCRAERYERLAVRTVVDRLATIGEAIGGATGARR</sequence>
<dbReference type="CDD" id="cd05466">
    <property type="entry name" value="PBP2_LTTR_substrate"/>
    <property type="match status" value="1"/>
</dbReference>
<keyword evidence="4" id="KW-0804">Transcription</keyword>
<proteinExistence type="inferred from homology"/>
<name>A0ABV5LV64_9ACTN</name>
<organism evidence="6 7">
    <name type="scientific">Kineococcus gynurae</name>
    <dbReference type="NCBI Taxonomy" id="452979"/>
    <lineage>
        <taxon>Bacteria</taxon>
        <taxon>Bacillati</taxon>
        <taxon>Actinomycetota</taxon>
        <taxon>Actinomycetes</taxon>
        <taxon>Kineosporiales</taxon>
        <taxon>Kineosporiaceae</taxon>
        <taxon>Kineococcus</taxon>
    </lineage>
</organism>
<comment type="similarity">
    <text evidence="1">Belongs to the LysR transcriptional regulatory family.</text>
</comment>
<dbReference type="PANTHER" id="PTHR30346:SF29">
    <property type="entry name" value="LYSR SUBSTRATE-BINDING"/>
    <property type="match status" value="1"/>
</dbReference>
<dbReference type="PANTHER" id="PTHR30346">
    <property type="entry name" value="TRANSCRIPTIONAL DUAL REGULATOR HCAR-RELATED"/>
    <property type="match status" value="1"/>
</dbReference>
<evidence type="ECO:0000256" key="1">
    <source>
        <dbReference type="ARBA" id="ARBA00009437"/>
    </source>
</evidence>
<keyword evidence="3" id="KW-0238">DNA-binding</keyword>
<dbReference type="Proteomes" id="UP001589748">
    <property type="component" value="Unassembled WGS sequence"/>
</dbReference>
<dbReference type="SUPFAM" id="SSF53850">
    <property type="entry name" value="Periplasmic binding protein-like II"/>
    <property type="match status" value="1"/>
</dbReference>
<accession>A0ABV5LV64</accession>
<dbReference type="InterPro" id="IPR036388">
    <property type="entry name" value="WH-like_DNA-bd_sf"/>
</dbReference>
<keyword evidence="2" id="KW-0805">Transcription regulation</keyword>